<keyword evidence="2" id="KW-1185">Reference proteome</keyword>
<protein>
    <submittedName>
        <fullName evidence="1">Uncharacterized protein</fullName>
    </submittedName>
</protein>
<proteinExistence type="predicted"/>
<dbReference type="AlphaFoldDB" id="A0A4C1YTT2"/>
<gene>
    <name evidence="1" type="ORF">EVAR_61197_1</name>
</gene>
<sequence>MPEWKGRVPLTRSHCERITNKVYLKEFVISISFNLKDDNDDTSRGCLPEQSLSSLGQGHAGMRTRSPQEIQKLLPQEGTGFARESVSGLSSRAVPSYLEGTNFRTEKSGAIVSIAVTRGKIGRTRIFILGMYAPGSSEPLEELEEFWADVRDILVKCD</sequence>
<evidence type="ECO:0000313" key="2">
    <source>
        <dbReference type="Proteomes" id="UP000299102"/>
    </source>
</evidence>
<reference evidence="1 2" key="1">
    <citation type="journal article" date="2019" name="Commun. Biol.">
        <title>The bagworm genome reveals a unique fibroin gene that provides high tensile strength.</title>
        <authorList>
            <person name="Kono N."/>
            <person name="Nakamura H."/>
            <person name="Ohtoshi R."/>
            <person name="Tomita M."/>
            <person name="Numata K."/>
            <person name="Arakawa K."/>
        </authorList>
    </citation>
    <scope>NUCLEOTIDE SEQUENCE [LARGE SCALE GENOMIC DNA]</scope>
</reference>
<dbReference type="EMBL" id="BGZK01001424">
    <property type="protein sequence ID" value="GBP79676.1"/>
    <property type="molecule type" value="Genomic_DNA"/>
</dbReference>
<dbReference type="Proteomes" id="UP000299102">
    <property type="component" value="Unassembled WGS sequence"/>
</dbReference>
<evidence type="ECO:0000313" key="1">
    <source>
        <dbReference type="EMBL" id="GBP79676.1"/>
    </source>
</evidence>
<comment type="caution">
    <text evidence="1">The sequence shown here is derived from an EMBL/GenBank/DDBJ whole genome shotgun (WGS) entry which is preliminary data.</text>
</comment>
<name>A0A4C1YTT2_EUMVA</name>
<organism evidence="1 2">
    <name type="scientific">Eumeta variegata</name>
    <name type="common">Bagworm moth</name>
    <name type="synonym">Eumeta japonica</name>
    <dbReference type="NCBI Taxonomy" id="151549"/>
    <lineage>
        <taxon>Eukaryota</taxon>
        <taxon>Metazoa</taxon>
        <taxon>Ecdysozoa</taxon>
        <taxon>Arthropoda</taxon>
        <taxon>Hexapoda</taxon>
        <taxon>Insecta</taxon>
        <taxon>Pterygota</taxon>
        <taxon>Neoptera</taxon>
        <taxon>Endopterygota</taxon>
        <taxon>Lepidoptera</taxon>
        <taxon>Glossata</taxon>
        <taxon>Ditrysia</taxon>
        <taxon>Tineoidea</taxon>
        <taxon>Psychidae</taxon>
        <taxon>Oiketicinae</taxon>
        <taxon>Eumeta</taxon>
    </lineage>
</organism>
<accession>A0A4C1YTT2</accession>